<dbReference type="Proteomes" id="UP000181917">
    <property type="component" value="Unassembled WGS sequence"/>
</dbReference>
<dbReference type="EMBL" id="FNKH01000002">
    <property type="protein sequence ID" value="SDQ27308.1"/>
    <property type="molecule type" value="Genomic_DNA"/>
</dbReference>
<reference evidence="1 2" key="1">
    <citation type="submission" date="2016-10" db="EMBL/GenBank/DDBJ databases">
        <authorList>
            <person name="de Groot N.N."/>
        </authorList>
    </citation>
    <scope>NUCLEOTIDE SEQUENCE [LARGE SCALE GENOMIC DNA]</scope>
    <source>
        <strain evidence="1 2">DSM 20117</strain>
    </source>
</reference>
<gene>
    <name evidence="1" type="ORF">SAMN04489742_0387</name>
</gene>
<protein>
    <submittedName>
        <fullName evidence="1">Uncharacterized conserved protein</fullName>
    </submittedName>
</protein>
<keyword evidence="2" id="KW-1185">Reference proteome</keyword>
<dbReference type="KEGG" id="acry:AC20117_15345"/>
<sequence>MALNHGYGVVAGVKEDYFRDPPNDYGQYFHGNLRLRTPAGVYHCAIDVDSKAVRNGVQWRVIELRPSMLKGVDRLGDGWHPLESTPDSGALDFIRNRDLSWRHHLGCIPGLLAAVFRVHFPVRWKSGVSTQALADLEPLLEVSQRIWVFGEPFEDGLGVHNIHQNQGDPLDSQWSAENGLWQDGATMVQRQDGSFAMFCNKFVTQSVQTNEQGRPR</sequence>
<evidence type="ECO:0000313" key="2">
    <source>
        <dbReference type="Proteomes" id="UP000181917"/>
    </source>
</evidence>
<dbReference type="RefSeq" id="WP_074702811.1">
    <property type="nucleotide sequence ID" value="NZ_CP018863.1"/>
</dbReference>
<dbReference type="AlphaFoldDB" id="A0A1H0ZIL4"/>
<dbReference type="Pfam" id="PF10042">
    <property type="entry name" value="DUF2278"/>
    <property type="match status" value="1"/>
</dbReference>
<name>A0A1H0ZIL4_9MICC</name>
<proteinExistence type="predicted"/>
<accession>A0A1H0ZIL4</accession>
<evidence type="ECO:0000313" key="1">
    <source>
        <dbReference type="EMBL" id="SDQ27308.1"/>
    </source>
</evidence>
<organism evidence="1 2">
    <name type="scientific">Crystallibacter crystallopoietes</name>
    <dbReference type="NCBI Taxonomy" id="37928"/>
    <lineage>
        <taxon>Bacteria</taxon>
        <taxon>Bacillati</taxon>
        <taxon>Actinomycetota</taxon>
        <taxon>Actinomycetes</taxon>
        <taxon>Micrococcales</taxon>
        <taxon>Micrococcaceae</taxon>
        <taxon>Crystallibacter</taxon>
    </lineage>
</organism>
<dbReference type="InterPro" id="IPR019268">
    <property type="entry name" value="DUF2278"/>
</dbReference>